<name>A0A9D4ZY14_PEA</name>
<accession>A0A9D4ZY14</accession>
<reference evidence="1 2" key="1">
    <citation type="journal article" date="2022" name="Nat. Genet.">
        <title>Improved pea reference genome and pan-genome highlight genomic features and evolutionary characteristics.</title>
        <authorList>
            <person name="Yang T."/>
            <person name="Liu R."/>
            <person name="Luo Y."/>
            <person name="Hu S."/>
            <person name="Wang D."/>
            <person name="Wang C."/>
            <person name="Pandey M.K."/>
            <person name="Ge S."/>
            <person name="Xu Q."/>
            <person name="Li N."/>
            <person name="Li G."/>
            <person name="Huang Y."/>
            <person name="Saxena R.K."/>
            <person name="Ji Y."/>
            <person name="Li M."/>
            <person name="Yan X."/>
            <person name="He Y."/>
            <person name="Liu Y."/>
            <person name="Wang X."/>
            <person name="Xiang C."/>
            <person name="Varshney R.K."/>
            <person name="Ding H."/>
            <person name="Gao S."/>
            <person name="Zong X."/>
        </authorList>
    </citation>
    <scope>NUCLEOTIDE SEQUENCE [LARGE SCALE GENOMIC DNA]</scope>
    <source>
        <strain evidence="1 2">cv. Zhongwan 6</strain>
    </source>
</reference>
<dbReference type="EMBL" id="JAMSHJ010000007">
    <property type="protein sequence ID" value="KAI5386435.1"/>
    <property type="molecule type" value="Genomic_DNA"/>
</dbReference>
<dbReference type="Gramene" id="Psat07G0282300-T1">
    <property type="protein sequence ID" value="KAI5386435.1"/>
    <property type="gene ID" value="KIW84_072823"/>
</dbReference>
<protein>
    <recommendedName>
        <fullName evidence="3">Reverse transcriptase zinc-binding domain-containing protein</fullName>
    </recommendedName>
</protein>
<evidence type="ECO:0000313" key="2">
    <source>
        <dbReference type="Proteomes" id="UP001058974"/>
    </source>
</evidence>
<evidence type="ECO:0000313" key="1">
    <source>
        <dbReference type="EMBL" id="KAI5386435.1"/>
    </source>
</evidence>
<keyword evidence="2" id="KW-1185">Reference proteome</keyword>
<dbReference type="Proteomes" id="UP001058974">
    <property type="component" value="Chromosome 7"/>
</dbReference>
<comment type="caution">
    <text evidence="1">The sequence shown here is derived from an EMBL/GenBank/DDBJ whole genome shotgun (WGS) entry which is preliminary data.</text>
</comment>
<organism evidence="1 2">
    <name type="scientific">Pisum sativum</name>
    <name type="common">Garden pea</name>
    <name type="synonym">Lathyrus oleraceus</name>
    <dbReference type="NCBI Taxonomy" id="3888"/>
    <lineage>
        <taxon>Eukaryota</taxon>
        <taxon>Viridiplantae</taxon>
        <taxon>Streptophyta</taxon>
        <taxon>Embryophyta</taxon>
        <taxon>Tracheophyta</taxon>
        <taxon>Spermatophyta</taxon>
        <taxon>Magnoliopsida</taxon>
        <taxon>eudicotyledons</taxon>
        <taxon>Gunneridae</taxon>
        <taxon>Pentapetalae</taxon>
        <taxon>rosids</taxon>
        <taxon>fabids</taxon>
        <taxon>Fabales</taxon>
        <taxon>Fabaceae</taxon>
        <taxon>Papilionoideae</taxon>
        <taxon>50 kb inversion clade</taxon>
        <taxon>NPAAA clade</taxon>
        <taxon>Hologalegina</taxon>
        <taxon>IRL clade</taxon>
        <taxon>Fabeae</taxon>
        <taxon>Lathyrus</taxon>
    </lineage>
</organism>
<sequence length="144" mass="17116">MIKGYWDWCRLRLMFQEDILENIIVIHPPRKDTGRYVSIWGRSNNGIFTTKTAYEALTNEDCNNQKNKWKKIWDLKRYLSGPFCNDCKGKEETISHALRDCNSIRHVWLNLVEKSKHAAFFNSNLPKWLALNMNNNLSRIHDMQ</sequence>
<dbReference type="AlphaFoldDB" id="A0A9D4ZY14"/>
<proteinExistence type="predicted"/>
<gene>
    <name evidence="1" type="ORF">KIW84_072823</name>
</gene>
<evidence type="ECO:0008006" key="3">
    <source>
        <dbReference type="Google" id="ProtNLM"/>
    </source>
</evidence>